<reference evidence="2" key="1">
    <citation type="journal article" date="2013" name="Proc. Natl. Acad. Sci. U.S.A.">
        <title>Improving the coverage of the cyanobacterial phylum using diversity-driven genome sequencing.</title>
        <authorList>
            <person name="Shih P.M."/>
            <person name="Wu D."/>
            <person name="Latifi A."/>
            <person name="Axen S.D."/>
            <person name="Fewer D.P."/>
            <person name="Talla E."/>
            <person name="Calteau A."/>
            <person name="Cai F."/>
            <person name="Tandeau de Marsac N."/>
            <person name="Rippka R."/>
            <person name="Herdman M."/>
            <person name="Sivonen K."/>
            <person name="Coursin T."/>
            <person name="Laurent T."/>
            <person name="Goodwin L."/>
            <person name="Nolan M."/>
            <person name="Davenport K.W."/>
            <person name="Han C.S."/>
            <person name="Rubin E.M."/>
            <person name="Eisen J.A."/>
            <person name="Woyke T."/>
            <person name="Gugger M."/>
            <person name="Kerfeld C.A."/>
        </authorList>
    </citation>
    <scope>NUCLEOTIDE SEQUENCE [LARGE SCALE GENOMIC DNA]</scope>
    <source>
        <strain evidence="2">ATCC 27899 / PCC 7122</strain>
    </source>
</reference>
<dbReference type="PATRIC" id="fig|272123.3.peg.1498"/>
<organism evidence="1 2">
    <name type="scientific">Anabaena cylindrica (strain ATCC 27899 / PCC 7122)</name>
    <dbReference type="NCBI Taxonomy" id="272123"/>
    <lineage>
        <taxon>Bacteria</taxon>
        <taxon>Bacillati</taxon>
        <taxon>Cyanobacteriota</taxon>
        <taxon>Cyanophyceae</taxon>
        <taxon>Nostocales</taxon>
        <taxon>Nostocaceae</taxon>
        <taxon>Anabaena</taxon>
    </lineage>
</organism>
<dbReference type="AlphaFoldDB" id="K9ZE59"/>
<protein>
    <submittedName>
        <fullName evidence="1">Uncharacterized protein</fullName>
    </submittedName>
</protein>
<gene>
    <name evidence="1" type="ordered locus">Anacy_1364</name>
</gene>
<dbReference type="Proteomes" id="UP000010474">
    <property type="component" value="Chromosome"/>
</dbReference>
<evidence type="ECO:0000313" key="2">
    <source>
        <dbReference type="Proteomes" id="UP000010474"/>
    </source>
</evidence>
<dbReference type="EMBL" id="CP003659">
    <property type="protein sequence ID" value="AFZ56877.1"/>
    <property type="molecule type" value="Genomic_DNA"/>
</dbReference>
<sequence>MCNFLQDGLETPAISAFQPYNTVTICVKCLVDYGYGCARAKINALFQVKSELQVIKCLMIQTLKKSSNVSDNLKGNIPVKSSTALAHLHQIPNNGVNY</sequence>
<proteinExistence type="predicted"/>
<keyword evidence="2" id="KW-1185">Reference proteome</keyword>
<dbReference type="KEGG" id="acy:Anacy_1364"/>
<evidence type="ECO:0000313" key="1">
    <source>
        <dbReference type="EMBL" id="AFZ56877.1"/>
    </source>
</evidence>
<dbReference type="HOGENOM" id="CLU_2327736_0_0_3"/>
<accession>K9ZE59</accession>
<dbReference type="STRING" id="272123.Anacy_1364"/>
<name>K9ZE59_ANACC</name>